<dbReference type="Gene3D" id="1.25.40.20">
    <property type="entry name" value="Ankyrin repeat-containing domain"/>
    <property type="match status" value="2"/>
</dbReference>
<dbReference type="SUPFAM" id="SSF48403">
    <property type="entry name" value="Ankyrin repeat"/>
    <property type="match status" value="1"/>
</dbReference>
<evidence type="ECO:0000256" key="1">
    <source>
        <dbReference type="PROSITE-ProRule" id="PRU00023"/>
    </source>
</evidence>
<reference evidence="4" key="1">
    <citation type="submission" date="2022-01" db="UniProtKB">
        <authorList>
            <consortium name="EnsemblMetazoa"/>
        </authorList>
    </citation>
    <scope>IDENTIFICATION</scope>
</reference>
<dbReference type="KEGG" id="clec:106664340"/>
<dbReference type="PROSITE" id="PS50297">
    <property type="entry name" value="ANK_REP_REGION"/>
    <property type="match status" value="1"/>
</dbReference>
<dbReference type="RefSeq" id="XP_014245491.1">
    <property type="nucleotide sequence ID" value="XM_014390005.2"/>
</dbReference>
<evidence type="ECO:0000313" key="4">
    <source>
        <dbReference type="EnsemblMetazoa" id="XP_014245488.1"/>
    </source>
</evidence>
<evidence type="ECO:0000259" key="3">
    <source>
        <dbReference type="PROSITE" id="PS50011"/>
    </source>
</evidence>
<dbReference type="PROSITE" id="PS50088">
    <property type="entry name" value="ANK_REPEAT"/>
    <property type="match status" value="1"/>
</dbReference>
<dbReference type="PANTHER" id="PTHR13954">
    <property type="entry name" value="IRE1-RELATED"/>
    <property type="match status" value="1"/>
</dbReference>
<dbReference type="InterPro" id="IPR045133">
    <property type="entry name" value="IRE1/2-like"/>
</dbReference>
<dbReference type="EnsemblMetazoa" id="XM_014390002.2">
    <property type="protein sequence ID" value="XP_014245488.1"/>
    <property type="gene ID" value="LOC106664340"/>
</dbReference>
<feature type="region of interest" description="Disordered" evidence="2">
    <location>
        <begin position="545"/>
        <end position="573"/>
    </location>
</feature>
<dbReference type="GO" id="GO:0004521">
    <property type="term" value="F:RNA endonuclease activity"/>
    <property type="evidence" value="ECO:0007669"/>
    <property type="project" value="InterPro"/>
</dbReference>
<organism evidence="4 5">
    <name type="scientific">Cimex lectularius</name>
    <name type="common">Bed bug</name>
    <name type="synonym">Acanthia lectularia</name>
    <dbReference type="NCBI Taxonomy" id="79782"/>
    <lineage>
        <taxon>Eukaryota</taxon>
        <taxon>Metazoa</taxon>
        <taxon>Ecdysozoa</taxon>
        <taxon>Arthropoda</taxon>
        <taxon>Hexapoda</taxon>
        <taxon>Insecta</taxon>
        <taxon>Pterygota</taxon>
        <taxon>Neoptera</taxon>
        <taxon>Paraneoptera</taxon>
        <taxon>Hemiptera</taxon>
        <taxon>Heteroptera</taxon>
        <taxon>Panheteroptera</taxon>
        <taxon>Cimicomorpha</taxon>
        <taxon>Cimicidae</taxon>
        <taxon>Cimex</taxon>
    </lineage>
</organism>
<dbReference type="GO" id="GO:0070059">
    <property type="term" value="P:intrinsic apoptotic signaling pathway in response to endoplasmic reticulum stress"/>
    <property type="evidence" value="ECO:0007669"/>
    <property type="project" value="TreeGrafter"/>
</dbReference>
<feature type="repeat" description="ANK" evidence="1">
    <location>
        <begin position="94"/>
        <end position="126"/>
    </location>
</feature>
<name>A0A8I6RHY8_CIMLE</name>
<dbReference type="PANTHER" id="PTHR13954:SF6">
    <property type="entry name" value="NON-SPECIFIC SERINE_THREONINE PROTEIN KINASE"/>
    <property type="match status" value="1"/>
</dbReference>
<dbReference type="GO" id="GO:0004674">
    <property type="term" value="F:protein serine/threonine kinase activity"/>
    <property type="evidence" value="ECO:0007669"/>
    <property type="project" value="InterPro"/>
</dbReference>
<dbReference type="Proteomes" id="UP000494040">
    <property type="component" value="Unassembled WGS sequence"/>
</dbReference>
<keyword evidence="1" id="KW-0040">ANK repeat</keyword>
<dbReference type="CDD" id="cd00180">
    <property type="entry name" value="PKc"/>
    <property type="match status" value="1"/>
</dbReference>
<evidence type="ECO:0000313" key="5">
    <source>
        <dbReference type="Proteomes" id="UP000494040"/>
    </source>
</evidence>
<accession>A0A8I6RHY8</accession>
<dbReference type="GO" id="GO:0051082">
    <property type="term" value="F:unfolded protein binding"/>
    <property type="evidence" value="ECO:0007669"/>
    <property type="project" value="TreeGrafter"/>
</dbReference>
<proteinExistence type="predicted"/>
<feature type="domain" description="Protein kinase" evidence="3">
    <location>
        <begin position="905"/>
        <end position="1169"/>
    </location>
</feature>
<dbReference type="Gene3D" id="1.10.510.10">
    <property type="entry name" value="Transferase(Phosphotransferase) domain 1"/>
    <property type="match status" value="1"/>
</dbReference>
<dbReference type="EnsemblMetazoa" id="XM_014390003.2">
    <property type="protein sequence ID" value="XP_014245489.1"/>
    <property type="gene ID" value="LOC106664340"/>
</dbReference>
<dbReference type="GO" id="GO:0005524">
    <property type="term" value="F:ATP binding"/>
    <property type="evidence" value="ECO:0007669"/>
    <property type="project" value="InterPro"/>
</dbReference>
<dbReference type="Pfam" id="PF12796">
    <property type="entry name" value="Ank_2"/>
    <property type="match status" value="1"/>
</dbReference>
<dbReference type="GO" id="GO:1990604">
    <property type="term" value="C:IRE1-TRAF2-ASK1 complex"/>
    <property type="evidence" value="ECO:0007669"/>
    <property type="project" value="TreeGrafter"/>
</dbReference>
<dbReference type="InterPro" id="IPR011009">
    <property type="entry name" value="Kinase-like_dom_sf"/>
</dbReference>
<dbReference type="InterPro" id="IPR036770">
    <property type="entry name" value="Ankyrin_rpt-contain_sf"/>
</dbReference>
<dbReference type="Pfam" id="PF00069">
    <property type="entry name" value="Pkinase"/>
    <property type="match status" value="1"/>
</dbReference>
<dbReference type="RefSeq" id="XP_014245488.1">
    <property type="nucleotide sequence ID" value="XM_014390002.2"/>
</dbReference>
<feature type="region of interest" description="Disordered" evidence="2">
    <location>
        <begin position="1"/>
        <end position="31"/>
    </location>
</feature>
<dbReference type="OMA" id="NESHVTW"/>
<sequence length="1293" mass="149201">MTRGRKLKKKEARRRELEKREVAKPEHDDKVNHERNVSVSTLFKSEDIVEITNILNIAELDDSNVFLGAVVLGRFHIVKKLLREGYSLEKCAEDGTSPMLWAVKLKLVDMADFLIRRGANVNMTDGEGNNAFLLALQTSSWDQDTFMDFWLKIKDTEINVNHANKLGNTVIHYMVKRQWDTALELVASTSRVNLNTVTCKGVTALMMACSRHQEACISTLLKHKADLWIEDQRGCTALCYAIAYFIQKRLEMPNQPIEKLLKALDQSTPKRSLNAYLQRRFELLHDPPEDNFGNTVSSIIIHVITFATRCIKKGVTAFLEIRVFKLIKDIAEKHMDDGDYILAILGVLSEILRFCDCCMNHIPKDELFTSFYESGFPNTCLRILKRFGASTFSNSHIHTVLLPLFFTCKHPSSKTWIKKNYKTLFYYYKNSTHSTPPYMSLYPNDKHLTLVRKTSGDFKAVLTEFQNNEIVLDDKTKKKKSDVKAASKIPEEKPVKILEPVVKKSEDNEIKRKCSEDNLKRAQIEENNAKVKVIATKTLEQPPLKKANSKLQIKEKTSEEALGPKTSNAKDTSYWSLNSSSELFRDSFSADFGGEVVASTPTIYPNWQEDFKEGCDLFGISEGSPIGQEAIWELKKELGSGDMGDKDHEPDEFNPIVEELDNMFNEIILKYEEIWQKEYDEGYVDANGDTEDYLKLMHVLPDLELYYLSEVTRKWKNLVDQLKVNYREKQKDCKTILEELQEYLGKMFKEVNERYESIMAVKPSIKIEDLKNTQIEEFKLNNVEIVQQDEATPSISTNEDLVSEMSDNSENDDTDRCLSDCTSEDDWLRTDYLLAVANEKNKKIPPPPGFPLQREMEIICRQCRTEREPFFIRTRYGEVLQSLKQIWQDRVRSGYVEDIILPNIYDESKIAEGGNFGVVYLGLDLCSTVPLVVKKVSTKTIVDQIIAASLKNLIKTLIELHSDHLLPYTHFIEIKDQLVLATPLCERNLGEYMFTVKRSARFNLNVACMMIRQIIEGIHFLHGQPTPIVHGNLKPSNILVDAHERLRLSEFGIGTILYQRTQPQIGTVIWWAQETFWYYRNHHKMKSIFKLLVSKLSDIQVCGMIAHYIVTGGIHPYGRFPHEIMHNLEAAQPRLALEHEEIKDLITWMLSHKPHERPMISMVLRHVFLWDKEKRWRFILTCAGVAPENRKLSISVSRFHECLDIYAKQNNVHTRWVKMVECQLIGLVPSKLDYADTISGLLSMLRDTLPSSASWFLSVFPSIPLTLYRLIEHTPWMKHKDFSEFVNFDTRDV</sequence>
<protein>
    <recommendedName>
        <fullName evidence="3">Protein kinase domain-containing protein</fullName>
    </recommendedName>
</protein>
<feature type="compositionally biased region" description="Basic residues" evidence="2">
    <location>
        <begin position="1"/>
        <end position="12"/>
    </location>
</feature>
<dbReference type="InterPro" id="IPR000719">
    <property type="entry name" value="Prot_kinase_dom"/>
</dbReference>
<dbReference type="SMART" id="SM00248">
    <property type="entry name" value="ANK"/>
    <property type="match status" value="5"/>
</dbReference>
<dbReference type="Pfam" id="PF00023">
    <property type="entry name" value="Ank"/>
    <property type="match status" value="1"/>
</dbReference>
<dbReference type="PROSITE" id="PS50011">
    <property type="entry name" value="PROTEIN_KINASE_DOM"/>
    <property type="match status" value="1"/>
</dbReference>
<feature type="compositionally biased region" description="Basic and acidic residues" evidence="2">
    <location>
        <begin position="13"/>
        <end position="31"/>
    </location>
</feature>
<evidence type="ECO:0000256" key="2">
    <source>
        <dbReference type="SAM" id="MobiDB-lite"/>
    </source>
</evidence>
<dbReference type="OrthoDB" id="8187887at2759"/>
<keyword evidence="5" id="KW-1185">Reference proteome</keyword>
<dbReference type="GeneID" id="106664340"/>
<dbReference type="EnsemblMetazoa" id="XM_014390005.2">
    <property type="protein sequence ID" value="XP_014245491.1"/>
    <property type="gene ID" value="LOC106664340"/>
</dbReference>
<dbReference type="RefSeq" id="XP_014245489.1">
    <property type="nucleotide sequence ID" value="XM_014390003.2"/>
</dbReference>
<dbReference type="SUPFAM" id="SSF56112">
    <property type="entry name" value="Protein kinase-like (PK-like)"/>
    <property type="match status" value="1"/>
</dbReference>
<dbReference type="GO" id="GO:0036498">
    <property type="term" value="P:IRE1-mediated unfolded protein response"/>
    <property type="evidence" value="ECO:0007669"/>
    <property type="project" value="TreeGrafter"/>
</dbReference>
<dbReference type="InterPro" id="IPR002110">
    <property type="entry name" value="Ankyrin_rpt"/>
</dbReference>